<feature type="transmembrane region" description="Helical" evidence="1">
    <location>
        <begin position="6"/>
        <end position="23"/>
    </location>
</feature>
<name>A0A5B8YZA9_CYTDA</name>
<keyword evidence="1" id="KW-1133">Transmembrane helix</keyword>
<dbReference type="KEGG" id="bda:FSZ17_01150"/>
<gene>
    <name evidence="2" type="ORF">FSZ17_01150</name>
</gene>
<evidence type="ECO:0008006" key="4">
    <source>
        <dbReference type="Google" id="ProtNLM"/>
    </source>
</evidence>
<reference evidence="3" key="1">
    <citation type="submission" date="2019-08" db="EMBL/GenBank/DDBJ databases">
        <authorList>
            <person name="Zheng X."/>
        </authorList>
    </citation>
    <scope>NUCLEOTIDE SEQUENCE [LARGE SCALE GENOMIC DNA]</scope>
    <source>
        <strain evidence="3">FJAT-25496</strain>
    </source>
</reference>
<sequence length="102" mass="12426">MKKSIIIIIITLFLIFFWTFWFIKIPKKEKMEILERRVVQHLEYKGIGIPDIKLIEVYYNPKFKRGPTAYMCVVILKNNQKIKYLYYISRNNELIEEVHTVQ</sequence>
<organism evidence="2 3">
    <name type="scientific">Cytobacillus dafuensis</name>
    <name type="common">Bacillus dafuensis</name>
    <dbReference type="NCBI Taxonomy" id="1742359"/>
    <lineage>
        <taxon>Bacteria</taxon>
        <taxon>Bacillati</taxon>
        <taxon>Bacillota</taxon>
        <taxon>Bacilli</taxon>
        <taxon>Bacillales</taxon>
        <taxon>Bacillaceae</taxon>
        <taxon>Cytobacillus</taxon>
    </lineage>
</organism>
<evidence type="ECO:0000313" key="3">
    <source>
        <dbReference type="Proteomes" id="UP000321555"/>
    </source>
</evidence>
<accession>A0A5B8YZA9</accession>
<keyword evidence="1" id="KW-0472">Membrane</keyword>
<proteinExistence type="predicted"/>
<dbReference type="AlphaFoldDB" id="A0A5B8YZA9"/>
<keyword evidence="3" id="KW-1185">Reference proteome</keyword>
<dbReference type="EMBL" id="CP042593">
    <property type="protein sequence ID" value="QED46022.1"/>
    <property type="molecule type" value="Genomic_DNA"/>
</dbReference>
<protein>
    <recommendedName>
        <fullName evidence="4">DUF3139 domain-containing protein</fullName>
    </recommendedName>
</protein>
<evidence type="ECO:0000256" key="1">
    <source>
        <dbReference type="SAM" id="Phobius"/>
    </source>
</evidence>
<dbReference type="Proteomes" id="UP000321555">
    <property type="component" value="Chromosome"/>
</dbReference>
<dbReference type="RefSeq" id="WP_057776091.1">
    <property type="nucleotide sequence ID" value="NZ_CP042593.1"/>
</dbReference>
<keyword evidence="1" id="KW-0812">Transmembrane</keyword>
<evidence type="ECO:0000313" key="2">
    <source>
        <dbReference type="EMBL" id="QED46022.1"/>
    </source>
</evidence>